<name>A0ABT9DG09_9BACI</name>
<dbReference type="NCBIfam" id="TIGR03238">
    <property type="entry name" value="dnd_assoc_3"/>
    <property type="match status" value="1"/>
</dbReference>
<dbReference type="EMBL" id="JAHBMK020000001">
    <property type="protein sequence ID" value="MDO8223623.1"/>
    <property type="molecule type" value="Genomic_DNA"/>
</dbReference>
<proteinExistence type="predicted"/>
<evidence type="ECO:0000313" key="2">
    <source>
        <dbReference type="Proteomes" id="UP001177121"/>
    </source>
</evidence>
<reference evidence="1" key="1">
    <citation type="submission" date="2023-07" db="EMBL/GenBank/DDBJ databases">
        <title>Biological control against Fusarium languescens, the causal agent of wilt in Jalapeno peppers, by a novel bacterial subspecies: Bacillus cabrialesii subsp. tritici TSO2.</title>
        <authorList>
            <person name="Montoya-Martinez A.C."/>
            <person name="Figueroa-Brambila K.M."/>
            <person name="Escalante-Beltran A."/>
            <person name="Lopez-Montoya N.D."/>
            <person name="Valenzuela-Ruiz V."/>
            <person name="Parra-Cota F.I."/>
            <person name="Estrada Alvarado M.I."/>
            <person name="De Los Santos Villalobos S."/>
        </authorList>
    </citation>
    <scope>NUCLEOTIDE SEQUENCE</scope>
    <source>
        <strain evidence="1">TSO2</strain>
    </source>
</reference>
<protein>
    <submittedName>
        <fullName evidence="1">DNA phosphorothioation-dependent restriction protein DptF</fullName>
    </submittedName>
</protein>
<comment type="caution">
    <text evidence="1">The sequence shown here is derived from an EMBL/GenBank/DDBJ whole genome shotgun (WGS) entry which is preliminary data.</text>
</comment>
<evidence type="ECO:0000313" key="1">
    <source>
        <dbReference type="EMBL" id="MDO8223623.1"/>
    </source>
</evidence>
<dbReference type="Proteomes" id="UP001177121">
    <property type="component" value="Unassembled WGS sequence"/>
</dbReference>
<accession>A0ABT9DG09</accession>
<dbReference type="InterPro" id="IPR017647">
    <property type="entry name" value="Dnd_assoc_3"/>
</dbReference>
<organism evidence="1 2">
    <name type="scientific">Bacillus cabrialesii subsp. tritici</name>
    <dbReference type="NCBI Taxonomy" id="2944916"/>
    <lineage>
        <taxon>Bacteria</taxon>
        <taxon>Bacillati</taxon>
        <taxon>Bacillota</taxon>
        <taxon>Bacilli</taxon>
        <taxon>Bacillales</taxon>
        <taxon>Bacillaceae</taxon>
        <taxon>Bacillus</taxon>
        <taxon>Bacillus cabrialesii</taxon>
    </lineage>
</organism>
<gene>
    <name evidence="1" type="primary">dptF</name>
    <name evidence="1" type="ORF">KHP33_001800</name>
</gene>
<dbReference type="RefSeq" id="WP_213402856.1">
    <property type="nucleotide sequence ID" value="NZ_JAHBMK020000001.1"/>
</dbReference>
<sequence>MGNSLIKELGRLKQSSKEAVENIESFNQFKQYMHVERPFERSLIHIMDRIREQNRPHLVMVCGSVGDGKSHLISYLKNNYPDLFHNVTIHNDATESFSPTKTSIETLRNILNPFTDDNLSIDQNDMNHVVVAINLGTLNNFLHSEYGSEFMELQRYVEDKKILEEGVTSSGEESEGRFQFVNLSDYHLYELAKDGVQSGFLEALFEKITAKSPDNPFYEKYKLVCSQEASLKDECPVVKNYELLMNRDVQKSIVYLLAELMIKYKMIVSPRMFLDFIYHILVPDYIQDSAISKALGNKNKDEIRERYLESLLPNLLFDLGKRSEAFLPIETLGSLAKRNQLSDKWIISFFITDNISSLTKDIVPERLLEQLNLNNSVGGFDKKQEGRELILKTLLRLRAISGVAREDEQSTLFPKFLTYLFYWNTHNVKELRTLYYDVIEAIYNWNGKTETERINMFVGRNQLKYAISQKIVIKPHLEQKEVDLDERLSRFLNYMVLKFKVEGSNQIYSISIDFNLFELIVKMKNGYRPNSRDKNNFINFANFADRMIKENVQQDNVVIREKVSQDSKQYILTVDEFGYEFKEK</sequence>
<keyword evidence="2" id="KW-1185">Reference proteome</keyword>